<dbReference type="Pfam" id="PF14622">
    <property type="entry name" value="Ribonucleas_3_3"/>
    <property type="match status" value="1"/>
</dbReference>
<comment type="caution">
    <text evidence="4">The sequence shown here is derived from an EMBL/GenBank/DDBJ whole genome shotgun (WGS) entry which is preliminary data.</text>
</comment>
<dbReference type="OrthoDB" id="1925749at2759"/>
<feature type="chain" id="PRO_5018616375" evidence="2">
    <location>
        <begin position="21"/>
        <end position="181"/>
    </location>
</feature>
<protein>
    <submittedName>
        <fullName evidence="4">Ribonuclease III domain-containing protein</fullName>
    </submittedName>
</protein>
<reference evidence="4 5" key="1">
    <citation type="journal article" date="2019" name="Nat. Plants">
        <title>Stout camphor tree genome fills gaps in understanding of flowering plant genome evolution.</title>
        <authorList>
            <person name="Chaw S.M."/>
            <person name="Liu Y.C."/>
            <person name="Wu Y.W."/>
            <person name="Wang H.Y."/>
            <person name="Lin C.I."/>
            <person name="Wu C.S."/>
            <person name="Ke H.M."/>
            <person name="Chang L.Y."/>
            <person name="Hsu C.Y."/>
            <person name="Yang H.T."/>
            <person name="Sudianto E."/>
            <person name="Hsu M.H."/>
            <person name="Wu K.P."/>
            <person name="Wang L.N."/>
            <person name="Leebens-Mack J.H."/>
            <person name="Tsai I.J."/>
        </authorList>
    </citation>
    <scope>NUCLEOTIDE SEQUENCE [LARGE SCALE GENOMIC DNA]</scope>
    <source>
        <strain evidence="5">cv. Chaw 1501</strain>
        <tissue evidence="4">Young leaves</tissue>
    </source>
</reference>
<dbReference type="Proteomes" id="UP000283530">
    <property type="component" value="Unassembled WGS sequence"/>
</dbReference>
<dbReference type="PANTHER" id="PTHR11207:SF0">
    <property type="entry name" value="RIBONUCLEASE 3"/>
    <property type="match status" value="1"/>
</dbReference>
<dbReference type="GO" id="GO:0005634">
    <property type="term" value="C:nucleus"/>
    <property type="evidence" value="ECO:0007669"/>
    <property type="project" value="TreeGrafter"/>
</dbReference>
<keyword evidence="5" id="KW-1185">Reference proteome</keyword>
<dbReference type="PROSITE" id="PS50142">
    <property type="entry name" value="RNASE_3_2"/>
    <property type="match status" value="1"/>
</dbReference>
<gene>
    <name evidence="4" type="ORF">CKAN_00555600</name>
</gene>
<dbReference type="STRING" id="337451.A0A3S3NXE2"/>
<dbReference type="EMBL" id="QPKB01000002">
    <property type="protein sequence ID" value="RWR77083.1"/>
    <property type="molecule type" value="Genomic_DNA"/>
</dbReference>
<dbReference type="GO" id="GO:0003725">
    <property type="term" value="F:double-stranded RNA binding"/>
    <property type="evidence" value="ECO:0007669"/>
    <property type="project" value="TreeGrafter"/>
</dbReference>
<proteinExistence type="predicted"/>
<evidence type="ECO:0000259" key="3">
    <source>
        <dbReference type="PROSITE" id="PS50142"/>
    </source>
</evidence>
<evidence type="ECO:0000256" key="2">
    <source>
        <dbReference type="SAM" id="SignalP"/>
    </source>
</evidence>
<dbReference type="SMART" id="SM00535">
    <property type="entry name" value="RIBOc"/>
    <property type="match status" value="1"/>
</dbReference>
<dbReference type="InterPro" id="IPR036389">
    <property type="entry name" value="RNase_III_sf"/>
</dbReference>
<dbReference type="Gene3D" id="1.10.1520.10">
    <property type="entry name" value="Ribonuclease III domain"/>
    <property type="match status" value="1"/>
</dbReference>
<dbReference type="SUPFAM" id="SSF69065">
    <property type="entry name" value="RNase III domain-like"/>
    <property type="match status" value="1"/>
</dbReference>
<feature type="signal peptide" evidence="2">
    <location>
        <begin position="1"/>
        <end position="20"/>
    </location>
</feature>
<dbReference type="GO" id="GO:0004525">
    <property type="term" value="F:ribonuclease III activity"/>
    <property type="evidence" value="ECO:0007669"/>
    <property type="project" value="InterPro"/>
</dbReference>
<dbReference type="CDD" id="cd00593">
    <property type="entry name" value="RIBOc"/>
    <property type="match status" value="1"/>
</dbReference>
<keyword evidence="2" id="KW-0732">Signal</keyword>
<dbReference type="GO" id="GO:0006396">
    <property type="term" value="P:RNA processing"/>
    <property type="evidence" value="ECO:0007669"/>
    <property type="project" value="InterPro"/>
</dbReference>
<feature type="domain" description="RNase III" evidence="3">
    <location>
        <begin position="38"/>
        <end position="156"/>
    </location>
</feature>
<organism evidence="4 5">
    <name type="scientific">Cinnamomum micranthum f. kanehirae</name>
    <dbReference type="NCBI Taxonomy" id="337451"/>
    <lineage>
        <taxon>Eukaryota</taxon>
        <taxon>Viridiplantae</taxon>
        <taxon>Streptophyta</taxon>
        <taxon>Embryophyta</taxon>
        <taxon>Tracheophyta</taxon>
        <taxon>Spermatophyta</taxon>
        <taxon>Magnoliopsida</taxon>
        <taxon>Magnoliidae</taxon>
        <taxon>Laurales</taxon>
        <taxon>Lauraceae</taxon>
        <taxon>Cinnamomum</taxon>
    </lineage>
</organism>
<evidence type="ECO:0000313" key="5">
    <source>
        <dbReference type="Proteomes" id="UP000283530"/>
    </source>
</evidence>
<evidence type="ECO:0000313" key="4">
    <source>
        <dbReference type="EMBL" id="RWR77083.1"/>
    </source>
</evidence>
<keyword evidence="1" id="KW-0694">RNA-binding</keyword>
<dbReference type="InterPro" id="IPR000999">
    <property type="entry name" value="RNase_III_dom"/>
</dbReference>
<dbReference type="PANTHER" id="PTHR11207">
    <property type="entry name" value="RIBONUCLEASE III"/>
    <property type="match status" value="1"/>
</dbReference>
<sequence>MASHHLVSFFFLFSLLQAHGDEIPTVGSTLSSSFPAALQTLQKQIGYQFQNVNLLRRAMTHPSYSRDNNKLLSYLGLRTIQSTASLRFILRDPEMSPKDLNRRITEISREDACAAGATRLGLEKVVRVSAKTDVSAPVVLCGAFRAIFGAVAVDNGTVDDGGDVFWRVRRGGVGGFFSYDL</sequence>
<evidence type="ECO:0000256" key="1">
    <source>
        <dbReference type="ARBA" id="ARBA00022884"/>
    </source>
</evidence>
<name>A0A3S3NXE2_9MAGN</name>
<dbReference type="GO" id="GO:0010468">
    <property type="term" value="P:regulation of gene expression"/>
    <property type="evidence" value="ECO:0007669"/>
    <property type="project" value="TreeGrafter"/>
</dbReference>
<accession>A0A3S3NXE2</accession>
<dbReference type="AlphaFoldDB" id="A0A3S3NXE2"/>